<name>A0A921I051_9FIRM</name>
<proteinExistence type="predicted"/>
<dbReference type="AlphaFoldDB" id="A0A921I051"/>
<sequence>MRRNIRLEDISDGKLYTAEDMVKADCRGCEGCSACCHGMGSSILLDPWDIWLLTRGTGKDFAGLLAEHIELGLADGIILPSLQMAGKEEACTFLDENGRCSVHAFRPGICRMFPLGRYYEDTGFRYFLQVHECQRKDRSKIKVRKWLDIPDLRKYEAYIFEWHSFLKLCERESEGLDGDSLKILQMYLLRTFYQMPWSGDDFYEEFYARLAQVKEKLGL</sequence>
<dbReference type="Proteomes" id="UP000769156">
    <property type="component" value="Unassembled WGS sequence"/>
</dbReference>
<dbReference type="EMBL" id="DYVY01000068">
    <property type="protein sequence ID" value="HJF93993.1"/>
    <property type="molecule type" value="Genomic_DNA"/>
</dbReference>
<gene>
    <name evidence="1" type="ORF">K8V82_04290</name>
</gene>
<comment type="caution">
    <text evidence="1">The sequence shown here is derived from an EMBL/GenBank/DDBJ whole genome shotgun (WGS) entry which is preliminary data.</text>
</comment>
<protein>
    <submittedName>
        <fullName evidence="1">YkgJ family cysteine cluster protein</fullName>
    </submittedName>
</protein>
<dbReference type="InterPro" id="IPR005358">
    <property type="entry name" value="Puta_zinc/iron-chelating_dom"/>
</dbReference>
<evidence type="ECO:0000313" key="2">
    <source>
        <dbReference type="Proteomes" id="UP000769156"/>
    </source>
</evidence>
<reference evidence="1" key="1">
    <citation type="journal article" date="2021" name="PeerJ">
        <title>Extensive microbial diversity within the chicken gut microbiome revealed by metagenomics and culture.</title>
        <authorList>
            <person name="Gilroy R."/>
            <person name="Ravi A."/>
            <person name="Getino M."/>
            <person name="Pursley I."/>
            <person name="Horton D.L."/>
            <person name="Alikhan N.F."/>
            <person name="Baker D."/>
            <person name="Gharbi K."/>
            <person name="Hall N."/>
            <person name="Watson M."/>
            <person name="Adriaenssens E.M."/>
            <person name="Foster-Nyarko E."/>
            <person name="Jarju S."/>
            <person name="Secka A."/>
            <person name="Antonio M."/>
            <person name="Oren A."/>
            <person name="Chaudhuri R.R."/>
            <person name="La Ragione R."/>
            <person name="Hildebrand F."/>
            <person name="Pallen M.J."/>
        </authorList>
    </citation>
    <scope>NUCLEOTIDE SEQUENCE</scope>
    <source>
        <strain evidence="1">ChiSjej5B23-16112</strain>
    </source>
</reference>
<dbReference type="PANTHER" id="PTHR35866:SF1">
    <property type="entry name" value="YKGJ FAMILY CYSTEINE CLUSTER PROTEIN"/>
    <property type="match status" value="1"/>
</dbReference>
<organism evidence="1 2">
    <name type="scientific">Lachnoclostridium phocaeense</name>
    <dbReference type="NCBI Taxonomy" id="1871021"/>
    <lineage>
        <taxon>Bacteria</taxon>
        <taxon>Bacillati</taxon>
        <taxon>Bacillota</taxon>
        <taxon>Clostridia</taxon>
        <taxon>Lachnospirales</taxon>
        <taxon>Lachnospiraceae</taxon>
    </lineage>
</organism>
<dbReference type="Pfam" id="PF03692">
    <property type="entry name" value="CxxCxxCC"/>
    <property type="match status" value="1"/>
</dbReference>
<accession>A0A921I051</accession>
<reference evidence="1" key="2">
    <citation type="submission" date="2021-09" db="EMBL/GenBank/DDBJ databases">
        <authorList>
            <person name="Gilroy R."/>
        </authorList>
    </citation>
    <scope>NUCLEOTIDE SEQUENCE</scope>
    <source>
        <strain evidence="1">ChiSjej5B23-16112</strain>
    </source>
</reference>
<evidence type="ECO:0000313" key="1">
    <source>
        <dbReference type="EMBL" id="HJF93993.1"/>
    </source>
</evidence>
<dbReference type="PANTHER" id="PTHR35866">
    <property type="entry name" value="PUTATIVE-RELATED"/>
    <property type="match status" value="1"/>
</dbReference>